<feature type="transmembrane region" description="Helical" evidence="1">
    <location>
        <begin position="17"/>
        <end position="37"/>
    </location>
</feature>
<name>A0A926DZN9_9FIRM</name>
<dbReference type="Proteomes" id="UP000610760">
    <property type="component" value="Unassembled WGS sequence"/>
</dbReference>
<protein>
    <submittedName>
        <fullName evidence="2">Uncharacterized protein</fullName>
    </submittedName>
</protein>
<evidence type="ECO:0000256" key="1">
    <source>
        <dbReference type="SAM" id="Phobius"/>
    </source>
</evidence>
<comment type="caution">
    <text evidence="2">The sequence shown here is derived from an EMBL/GenBank/DDBJ whole genome shotgun (WGS) entry which is preliminary data.</text>
</comment>
<organism evidence="2 3">
    <name type="scientific">Fumia xinanensis</name>
    <dbReference type="NCBI Taxonomy" id="2763659"/>
    <lineage>
        <taxon>Bacteria</taxon>
        <taxon>Bacillati</taxon>
        <taxon>Bacillota</taxon>
        <taxon>Clostridia</taxon>
        <taxon>Eubacteriales</taxon>
        <taxon>Oscillospiraceae</taxon>
        <taxon>Fumia</taxon>
    </lineage>
</organism>
<dbReference type="RefSeq" id="WP_249293756.1">
    <property type="nucleotide sequence ID" value="NZ_JACRSV010000001.1"/>
</dbReference>
<reference evidence="2" key="1">
    <citation type="submission" date="2020-08" db="EMBL/GenBank/DDBJ databases">
        <title>Genome public.</title>
        <authorList>
            <person name="Liu C."/>
            <person name="Sun Q."/>
        </authorList>
    </citation>
    <scope>NUCLEOTIDE SEQUENCE</scope>
    <source>
        <strain evidence="2">NSJ-33</strain>
    </source>
</reference>
<dbReference type="EMBL" id="JACRSV010000001">
    <property type="protein sequence ID" value="MBC8558859.1"/>
    <property type="molecule type" value="Genomic_DNA"/>
</dbReference>
<dbReference type="AlphaFoldDB" id="A0A926DZN9"/>
<keyword evidence="3" id="KW-1185">Reference proteome</keyword>
<evidence type="ECO:0000313" key="2">
    <source>
        <dbReference type="EMBL" id="MBC8558859.1"/>
    </source>
</evidence>
<proteinExistence type="predicted"/>
<accession>A0A926DZN9</accession>
<evidence type="ECO:0000313" key="3">
    <source>
        <dbReference type="Proteomes" id="UP000610760"/>
    </source>
</evidence>
<gene>
    <name evidence="2" type="ORF">H8710_02120</name>
</gene>
<keyword evidence="1" id="KW-1133">Transmembrane helix</keyword>
<keyword evidence="1" id="KW-0472">Membrane</keyword>
<sequence length="196" mass="22213">MDIQVIWSKVMSHWSDVLSSIALFISIGALIISYLGYRHRKFILKSSIIGDESFIVDPISTMSGNQCSVLLCIMLENNSEVPITVRDIVIYDSKKPFVISPEPMGYNLIVPDGEGQHFWNPNSTITRLPLRIESYGYMKAYLVFPSSFCVMEGDYQPVHFKVMTARGNKKLKIMLSTPQGRAKWFDGVGLHEENDI</sequence>
<keyword evidence="1" id="KW-0812">Transmembrane</keyword>